<dbReference type="PaxDb" id="3880-AES59567"/>
<keyword evidence="1" id="KW-0687">Ribonucleoprotein</keyword>
<keyword evidence="2" id="KW-0378">Hydrolase</keyword>
<dbReference type="Proteomes" id="UP000265566">
    <property type="component" value="Chromosome 2"/>
</dbReference>
<dbReference type="EnsemblPlants" id="AES66248">
    <property type="protein sequence ID" value="AES66248"/>
    <property type="gene ID" value="MTR_2g064810"/>
</dbReference>
<dbReference type="GO" id="GO:0016787">
    <property type="term" value="F:hydrolase activity"/>
    <property type="evidence" value="ECO:0007669"/>
    <property type="project" value="UniProtKB-KW"/>
</dbReference>
<dbReference type="EMBL" id="PSQE01000002">
    <property type="protein sequence ID" value="RHN74627.1"/>
    <property type="molecule type" value="Genomic_DNA"/>
</dbReference>
<keyword evidence="1" id="KW-0347">Helicase</keyword>
<dbReference type="EC" id="3.6.4.13" evidence="2"/>
<evidence type="ECO:0000313" key="2">
    <source>
        <dbReference type="EMBL" id="RHN74627.1"/>
    </source>
</evidence>
<dbReference type="HOGENOM" id="CLU_1456508_0_0_1"/>
<dbReference type="eggNOG" id="KOG0951">
    <property type="taxonomic scope" value="Eukaryota"/>
</dbReference>
<sequence length="186" mass="21216">MADSRFNQYNYTGAHLVFFPPAREIPIPNAEPRRRRYQIHMIEEEEEEEEKFVFPVVDDGLYQPKTNKTRAAYNNLLTLIQQPRPGQPLAGQPLSTVRFVADKILEILKNDAVNYYDKKINIEMLLNPIPNHVFEQIVEIGKLITDFYGFAAGAHVDGGVVDSLQKMSICSNNDSVVDGVHNLTLW</sequence>
<dbReference type="AlphaFoldDB" id="G7IJ60"/>
<protein>
    <submittedName>
        <fullName evidence="2">Putative RNA helicase</fullName>
        <ecNumber evidence="2">3.6.4.13</ecNumber>
    </submittedName>
    <submittedName>
        <fullName evidence="1">U5 small nuclear ribonucleoprotein helicase, putative</fullName>
    </submittedName>
</protein>
<proteinExistence type="predicted"/>
<dbReference type="EMBL" id="CM001218">
    <property type="protein sequence ID" value="AES66248.1"/>
    <property type="molecule type" value="Genomic_DNA"/>
</dbReference>
<dbReference type="GO" id="GO:0003724">
    <property type="term" value="F:RNA helicase activity"/>
    <property type="evidence" value="ECO:0007669"/>
    <property type="project" value="UniProtKB-EC"/>
</dbReference>
<name>G7IJ60_MEDTR</name>
<evidence type="ECO:0000313" key="4">
    <source>
        <dbReference type="Proteomes" id="UP000002051"/>
    </source>
</evidence>
<keyword evidence="1" id="KW-0547">Nucleotide-binding</keyword>
<dbReference type="Gramene" id="rna10728">
    <property type="protein sequence ID" value="RHN74627.1"/>
    <property type="gene ID" value="gene10728"/>
</dbReference>
<reference evidence="5" key="4">
    <citation type="journal article" date="2018" name="Nat. Plants">
        <title>Whole-genome landscape of Medicago truncatula symbiotic genes.</title>
        <authorList>
            <person name="Pecrix Y."/>
            <person name="Staton S.E."/>
            <person name="Sallet E."/>
            <person name="Lelandais-Briere C."/>
            <person name="Moreau S."/>
            <person name="Carrere S."/>
            <person name="Blein T."/>
            <person name="Jardinaud M.F."/>
            <person name="Latrasse D."/>
            <person name="Zouine M."/>
            <person name="Zahm M."/>
            <person name="Kreplak J."/>
            <person name="Mayjonade B."/>
            <person name="Satge C."/>
            <person name="Perez M."/>
            <person name="Cauet S."/>
            <person name="Marande W."/>
            <person name="Chantry-Darmon C."/>
            <person name="Lopez-Roques C."/>
            <person name="Bouchez O."/>
            <person name="Berard A."/>
            <person name="Debelle F."/>
            <person name="Munos S."/>
            <person name="Bendahmane A."/>
            <person name="Berges H."/>
            <person name="Niebel A."/>
            <person name="Buitink J."/>
            <person name="Frugier F."/>
            <person name="Benhamed M."/>
            <person name="Crespi M."/>
            <person name="Gouzy J."/>
            <person name="Gamas P."/>
        </authorList>
    </citation>
    <scope>NUCLEOTIDE SEQUENCE [LARGE SCALE GENOMIC DNA]</scope>
    <source>
        <strain evidence="5">cv. Jemalong A17</strain>
    </source>
</reference>
<keyword evidence="1" id="KW-0067">ATP-binding</keyword>
<keyword evidence="4" id="KW-1185">Reference proteome</keyword>
<organism evidence="1 4">
    <name type="scientific">Medicago truncatula</name>
    <name type="common">Barrel medic</name>
    <name type="synonym">Medicago tribuloides</name>
    <dbReference type="NCBI Taxonomy" id="3880"/>
    <lineage>
        <taxon>Eukaryota</taxon>
        <taxon>Viridiplantae</taxon>
        <taxon>Streptophyta</taxon>
        <taxon>Embryophyta</taxon>
        <taxon>Tracheophyta</taxon>
        <taxon>Spermatophyta</taxon>
        <taxon>Magnoliopsida</taxon>
        <taxon>eudicotyledons</taxon>
        <taxon>Gunneridae</taxon>
        <taxon>Pentapetalae</taxon>
        <taxon>rosids</taxon>
        <taxon>fabids</taxon>
        <taxon>Fabales</taxon>
        <taxon>Fabaceae</taxon>
        <taxon>Papilionoideae</taxon>
        <taxon>50 kb inversion clade</taxon>
        <taxon>NPAAA clade</taxon>
        <taxon>Hologalegina</taxon>
        <taxon>IRL clade</taxon>
        <taxon>Trifolieae</taxon>
        <taxon>Medicago</taxon>
    </lineage>
</organism>
<evidence type="ECO:0000313" key="3">
    <source>
        <dbReference type="EnsemblPlants" id="AES66248"/>
    </source>
</evidence>
<evidence type="ECO:0000313" key="5">
    <source>
        <dbReference type="Proteomes" id="UP000265566"/>
    </source>
</evidence>
<reference evidence="1 4" key="1">
    <citation type="journal article" date="2011" name="Nature">
        <title>The Medicago genome provides insight into the evolution of rhizobial symbioses.</title>
        <authorList>
            <person name="Young N.D."/>
            <person name="Debelle F."/>
            <person name="Oldroyd G.E."/>
            <person name="Geurts R."/>
            <person name="Cannon S.B."/>
            <person name="Udvardi M.K."/>
            <person name="Benedito V.A."/>
            <person name="Mayer K.F."/>
            <person name="Gouzy J."/>
            <person name="Schoof H."/>
            <person name="Van de Peer Y."/>
            <person name="Proost S."/>
            <person name="Cook D.R."/>
            <person name="Meyers B.C."/>
            <person name="Spannagl M."/>
            <person name="Cheung F."/>
            <person name="De Mita S."/>
            <person name="Krishnakumar V."/>
            <person name="Gundlach H."/>
            <person name="Zhou S."/>
            <person name="Mudge J."/>
            <person name="Bharti A.K."/>
            <person name="Murray J.D."/>
            <person name="Naoumkina M.A."/>
            <person name="Rosen B."/>
            <person name="Silverstein K.A."/>
            <person name="Tang H."/>
            <person name="Rombauts S."/>
            <person name="Zhao P.X."/>
            <person name="Zhou P."/>
            <person name="Barbe V."/>
            <person name="Bardou P."/>
            <person name="Bechner M."/>
            <person name="Bellec A."/>
            <person name="Berger A."/>
            <person name="Berges H."/>
            <person name="Bidwell S."/>
            <person name="Bisseling T."/>
            <person name="Choisne N."/>
            <person name="Couloux A."/>
            <person name="Denny R."/>
            <person name="Deshpande S."/>
            <person name="Dai X."/>
            <person name="Doyle J.J."/>
            <person name="Dudez A.M."/>
            <person name="Farmer A.D."/>
            <person name="Fouteau S."/>
            <person name="Franken C."/>
            <person name="Gibelin C."/>
            <person name="Gish J."/>
            <person name="Goldstein S."/>
            <person name="Gonzalez A.J."/>
            <person name="Green P.J."/>
            <person name="Hallab A."/>
            <person name="Hartog M."/>
            <person name="Hua A."/>
            <person name="Humphray S.J."/>
            <person name="Jeong D.H."/>
            <person name="Jing Y."/>
            <person name="Jocker A."/>
            <person name="Kenton S.M."/>
            <person name="Kim D.J."/>
            <person name="Klee K."/>
            <person name="Lai H."/>
            <person name="Lang C."/>
            <person name="Lin S."/>
            <person name="Macmil S.L."/>
            <person name="Magdelenat G."/>
            <person name="Matthews L."/>
            <person name="McCorrison J."/>
            <person name="Monaghan E.L."/>
            <person name="Mun J.H."/>
            <person name="Najar F.Z."/>
            <person name="Nicholson C."/>
            <person name="Noirot C."/>
            <person name="O'Bleness M."/>
            <person name="Paule C.R."/>
            <person name="Poulain J."/>
            <person name="Prion F."/>
            <person name="Qin B."/>
            <person name="Qu C."/>
            <person name="Retzel E.F."/>
            <person name="Riddle C."/>
            <person name="Sallet E."/>
            <person name="Samain S."/>
            <person name="Samson N."/>
            <person name="Sanders I."/>
            <person name="Saurat O."/>
            <person name="Scarpelli C."/>
            <person name="Schiex T."/>
            <person name="Segurens B."/>
            <person name="Severin A.J."/>
            <person name="Sherrier D.J."/>
            <person name="Shi R."/>
            <person name="Sims S."/>
            <person name="Singer S.R."/>
            <person name="Sinharoy S."/>
            <person name="Sterck L."/>
            <person name="Viollet A."/>
            <person name="Wang B.B."/>
            <person name="Wang K."/>
            <person name="Wang M."/>
            <person name="Wang X."/>
            <person name="Warfsmann J."/>
            <person name="Weissenbach J."/>
            <person name="White D.D."/>
            <person name="White J.D."/>
            <person name="Wiley G.B."/>
            <person name="Wincker P."/>
            <person name="Xing Y."/>
            <person name="Yang L."/>
            <person name="Yao Z."/>
            <person name="Ying F."/>
            <person name="Zhai J."/>
            <person name="Zhou L."/>
            <person name="Zuber A."/>
            <person name="Denarie J."/>
            <person name="Dixon R.A."/>
            <person name="May G.D."/>
            <person name="Schwartz D.C."/>
            <person name="Rogers J."/>
            <person name="Quetier F."/>
            <person name="Town C.D."/>
            <person name="Roe B.A."/>
        </authorList>
    </citation>
    <scope>NUCLEOTIDE SEQUENCE [LARGE SCALE GENOMIC DNA]</scope>
    <source>
        <strain evidence="1">A17</strain>
        <strain evidence="3 4">cv. Jemalong A17</strain>
    </source>
</reference>
<accession>G7IJ60</accession>
<gene>
    <name evidence="3" type="primary">11445805</name>
    <name evidence="1" type="ordered locus">MTR_2g064810</name>
    <name evidence="2" type="ORF">MtrunA17_Chr2g0312421</name>
</gene>
<evidence type="ECO:0000313" key="1">
    <source>
        <dbReference type="EMBL" id="AES66248.1"/>
    </source>
</evidence>
<reference evidence="3" key="3">
    <citation type="submission" date="2015-04" db="UniProtKB">
        <authorList>
            <consortium name="EnsemblPlants"/>
        </authorList>
    </citation>
    <scope>IDENTIFICATION</scope>
    <source>
        <strain evidence="3">cv. Jemalong A17</strain>
    </source>
</reference>
<dbReference type="STRING" id="3880.G7IJ60"/>
<dbReference type="OrthoDB" id="1427759at2759"/>
<reference evidence="2" key="5">
    <citation type="journal article" date="2018" name="Nat. Plants">
        <title>Whole-genome landscape of Medicago truncatula symbiotic genes.</title>
        <authorList>
            <person name="Pecrix Y."/>
            <person name="Gamas P."/>
            <person name="Carrere S."/>
        </authorList>
    </citation>
    <scope>NUCLEOTIDE SEQUENCE</scope>
    <source>
        <tissue evidence="2">Leaves</tissue>
    </source>
</reference>
<reference evidence="1 4" key="2">
    <citation type="journal article" date="2014" name="BMC Genomics">
        <title>An improved genome release (version Mt4.0) for the model legume Medicago truncatula.</title>
        <authorList>
            <person name="Tang H."/>
            <person name="Krishnakumar V."/>
            <person name="Bidwell S."/>
            <person name="Rosen B."/>
            <person name="Chan A."/>
            <person name="Zhou S."/>
            <person name="Gentzbittel L."/>
            <person name="Childs K.L."/>
            <person name="Yandell M."/>
            <person name="Gundlach H."/>
            <person name="Mayer K.F."/>
            <person name="Schwartz D.C."/>
            <person name="Town C.D."/>
        </authorList>
    </citation>
    <scope>GENOME REANNOTATION</scope>
    <source>
        <strain evidence="1">A17</strain>
        <strain evidence="3 4">cv. Jemalong A17</strain>
    </source>
</reference>
<dbReference type="Proteomes" id="UP000002051">
    <property type="component" value="Chromosome 2"/>
</dbReference>
<dbReference type="KEGG" id="mtr:11445805"/>
<dbReference type="GO" id="GO:1990904">
    <property type="term" value="C:ribonucleoprotein complex"/>
    <property type="evidence" value="ECO:0007669"/>
    <property type="project" value="UniProtKB-KW"/>
</dbReference>